<dbReference type="GO" id="GO:0016829">
    <property type="term" value="F:lyase activity"/>
    <property type="evidence" value="ECO:0007669"/>
    <property type="project" value="UniProtKB-KW"/>
</dbReference>
<keyword evidence="10" id="KW-1185">Reference proteome</keyword>
<keyword evidence="4" id="KW-0378">Hydrolase</keyword>
<evidence type="ECO:0000256" key="1">
    <source>
        <dbReference type="ARBA" id="ARBA00008136"/>
    </source>
</evidence>
<dbReference type="AlphaFoldDB" id="A0A1V9YYJ8"/>
<dbReference type="EMBL" id="JNBS01002495">
    <property type="protein sequence ID" value="OQR90723.1"/>
    <property type="molecule type" value="Genomic_DNA"/>
</dbReference>
<dbReference type="GO" id="GO:0006508">
    <property type="term" value="P:proteolysis"/>
    <property type="evidence" value="ECO:0007669"/>
    <property type="project" value="UniProtKB-KW"/>
</dbReference>
<dbReference type="GO" id="GO:0003697">
    <property type="term" value="F:single-stranded DNA binding"/>
    <property type="evidence" value="ECO:0007669"/>
    <property type="project" value="InterPro"/>
</dbReference>
<dbReference type="PANTHER" id="PTHR13604">
    <property type="entry name" value="DC12-RELATED"/>
    <property type="match status" value="1"/>
</dbReference>
<dbReference type="InterPro" id="IPR036590">
    <property type="entry name" value="SRAP-like"/>
</dbReference>
<evidence type="ECO:0000256" key="7">
    <source>
        <dbReference type="ARBA" id="ARBA00023239"/>
    </source>
</evidence>
<feature type="compositionally biased region" description="Polar residues" evidence="8">
    <location>
        <begin position="319"/>
        <end position="340"/>
    </location>
</feature>
<evidence type="ECO:0000256" key="3">
    <source>
        <dbReference type="ARBA" id="ARBA00022763"/>
    </source>
</evidence>
<dbReference type="SUPFAM" id="SSF143081">
    <property type="entry name" value="BB1717-like"/>
    <property type="match status" value="1"/>
</dbReference>
<dbReference type="Gene3D" id="3.90.1680.10">
    <property type="entry name" value="SOS response associated peptidase-like"/>
    <property type="match status" value="1"/>
</dbReference>
<keyword evidence="6" id="KW-0238">DNA-binding</keyword>
<gene>
    <name evidence="9" type="ORF">THRCLA_09221</name>
</gene>
<keyword evidence="3" id="KW-0227">DNA damage</keyword>
<dbReference type="STRING" id="74557.A0A1V9YYJ8"/>
<accession>A0A1V9YYJ8</accession>
<organism evidence="9 10">
    <name type="scientific">Thraustotheca clavata</name>
    <dbReference type="NCBI Taxonomy" id="74557"/>
    <lineage>
        <taxon>Eukaryota</taxon>
        <taxon>Sar</taxon>
        <taxon>Stramenopiles</taxon>
        <taxon>Oomycota</taxon>
        <taxon>Saprolegniomycetes</taxon>
        <taxon>Saprolegniales</taxon>
        <taxon>Achlyaceae</taxon>
        <taxon>Thraustotheca</taxon>
    </lineage>
</organism>
<dbReference type="InterPro" id="IPR003738">
    <property type="entry name" value="SRAP"/>
</dbReference>
<name>A0A1V9YYJ8_9STRA</name>
<proteinExistence type="inferred from homology"/>
<feature type="compositionally biased region" description="Polar residues" evidence="8">
    <location>
        <begin position="373"/>
        <end position="386"/>
    </location>
</feature>
<dbReference type="GO" id="GO:0008233">
    <property type="term" value="F:peptidase activity"/>
    <property type="evidence" value="ECO:0007669"/>
    <property type="project" value="UniProtKB-KW"/>
</dbReference>
<dbReference type="PANTHER" id="PTHR13604:SF0">
    <property type="entry name" value="ABASIC SITE PROCESSING PROTEIN HMCES"/>
    <property type="match status" value="1"/>
</dbReference>
<evidence type="ECO:0000313" key="10">
    <source>
        <dbReference type="Proteomes" id="UP000243217"/>
    </source>
</evidence>
<dbReference type="Pfam" id="PF02586">
    <property type="entry name" value="SRAP"/>
    <property type="match status" value="1"/>
</dbReference>
<feature type="region of interest" description="Disordered" evidence="8">
    <location>
        <begin position="373"/>
        <end position="400"/>
    </location>
</feature>
<evidence type="ECO:0000256" key="5">
    <source>
        <dbReference type="ARBA" id="ARBA00023124"/>
    </source>
</evidence>
<protein>
    <submittedName>
        <fullName evidence="9">DC12 family protein</fullName>
    </submittedName>
</protein>
<keyword evidence="7" id="KW-0456">Lyase</keyword>
<evidence type="ECO:0000313" key="9">
    <source>
        <dbReference type="EMBL" id="OQR90723.1"/>
    </source>
</evidence>
<keyword evidence="5" id="KW-0190">Covalent protein-DNA linkage</keyword>
<evidence type="ECO:0000256" key="8">
    <source>
        <dbReference type="SAM" id="MobiDB-lite"/>
    </source>
</evidence>
<dbReference type="Proteomes" id="UP000243217">
    <property type="component" value="Unassembled WGS sequence"/>
</dbReference>
<reference evidence="9 10" key="1">
    <citation type="journal article" date="2014" name="Genome Biol. Evol.">
        <title>The secreted proteins of Achlya hypogyna and Thraustotheca clavata identify the ancestral oomycete secretome and reveal gene acquisitions by horizontal gene transfer.</title>
        <authorList>
            <person name="Misner I."/>
            <person name="Blouin N."/>
            <person name="Leonard G."/>
            <person name="Richards T.A."/>
            <person name="Lane C.E."/>
        </authorList>
    </citation>
    <scope>NUCLEOTIDE SEQUENCE [LARGE SCALE GENOMIC DNA]</scope>
    <source>
        <strain evidence="9 10">ATCC 34112</strain>
    </source>
</reference>
<dbReference type="GO" id="GO:0106300">
    <property type="term" value="P:protein-DNA covalent cross-linking repair"/>
    <property type="evidence" value="ECO:0007669"/>
    <property type="project" value="InterPro"/>
</dbReference>
<evidence type="ECO:0000256" key="4">
    <source>
        <dbReference type="ARBA" id="ARBA00022801"/>
    </source>
</evidence>
<comment type="caution">
    <text evidence="9">The sequence shown here is derived from an EMBL/GenBank/DDBJ whole genome shotgun (WGS) entry which is preliminary data.</text>
</comment>
<feature type="region of interest" description="Disordered" evidence="8">
    <location>
        <begin position="319"/>
        <end position="346"/>
    </location>
</feature>
<evidence type="ECO:0000256" key="6">
    <source>
        <dbReference type="ARBA" id="ARBA00023125"/>
    </source>
</evidence>
<evidence type="ECO:0000256" key="2">
    <source>
        <dbReference type="ARBA" id="ARBA00022670"/>
    </source>
</evidence>
<dbReference type="OrthoDB" id="65002at2759"/>
<comment type="similarity">
    <text evidence="1">Belongs to the SOS response-associated peptidase family.</text>
</comment>
<keyword evidence="2" id="KW-0645">Protease</keyword>
<sequence>MCGRSRCTLAPKEIAMAAGTTEDKMIEMEKYTPRNNVSPGMYTPIQYVDGKSKEMVVRPMKWGLIPSYIGKDEKPNHFMRFNARSEGVTETPAYRRLVDQRRCIVHLDGFFEWKKPEKQPYYVYHPGKAMRMAGLYDTWSNTNTGEIIYTYSILTAEANATFGPIHQRFPLVLSDEEAKLWVTTAPFSTVKHLLHPYDRKDIEWHPVTKQVGTITFDSEECVIKISEPKSASIASFFIKSPQPKLDLSLQSNQDDSAMNCVVNADEAIPHEVANQEKLPKQKSKDNQPFSTFTTAKNALECTQDKHPTHPSQVLSPTISNPFFSSKNLNGTQLNTTPSRKPTSEMPKQEGIMAFVQKNVERNWYDVPAFKVTKSPSKRQLSTPKQSSPKRTKLKKTSPNQFRITSFFG</sequence>